<proteinExistence type="predicted"/>
<comment type="caution">
    <text evidence="2">The sequence shown here is derived from an EMBL/GenBank/DDBJ whole genome shotgun (WGS) entry which is preliminary data.</text>
</comment>
<evidence type="ECO:0000313" key="2">
    <source>
        <dbReference type="EMBL" id="PPK86625.1"/>
    </source>
</evidence>
<reference evidence="2 3" key="1">
    <citation type="submission" date="2018-02" db="EMBL/GenBank/DDBJ databases">
        <title>Genomic Encyclopedia of Archaeal and Bacterial Type Strains, Phase II (KMG-II): from individual species to whole genera.</title>
        <authorList>
            <person name="Goeker M."/>
        </authorList>
    </citation>
    <scope>NUCLEOTIDE SEQUENCE [LARGE SCALE GENOMIC DNA]</scope>
    <source>
        <strain evidence="2 3">DSM 29526</strain>
    </source>
</reference>
<evidence type="ECO:0000256" key="1">
    <source>
        <dbReference type="SAM" id="SignalP"/>
    </source>
</evidence>
<dbReference type="AlphaFoldDB" id="A0A2S6I655"/>
<evidence type="ECO:0008006" key="4">
    <source>
        <dbReference type="Google" id="ProtNLM"/>
    </source>
</evidence>
<accession>A0A2S6I655</accession>
<feature type="chain" id="PRO_5015616777" description="Lipoprotein" evidence="1">
    <location>
        <begin position="28"/>
        <end position="215"/>
    </location>
</feature>
<keyword evidence="3" id="KW-1185">Reference proteome</keyword>
<dbReference type="Proteomes" id="UP000237662">
    <property type="component" value="Unassembled WGS sequence"/>
</dbReference>
<feature type="signal peptide" evidence="1">
    <location>
        <begin position="1"/>
        <end position="27"/>
    </location>
</feature>
<dbReference type="EMBL" id="PTJC01000006">
    <property type="protein sequence ID" value="PPK86625.1"/>
    <property type="molecule type" value="Genomic_DNA"/>
</dbReference>
<sequence length="215" mass="24050">MHSKTRTYPYVLSLCLGCLLFTCSGEGAGAQEQHQSPAPAMNVTGQRNIEAGTEWIQKRYDRITRMRAAGQLRCDTLRYACPEAAQRGLFVACYVEEELVIAEHERGPDDHPTLYERYYYDGTELYLAHLTERAGEAANSTAGIDHPIDAIHEAYLYYENGNLIDRLYKDYTLTSETVPPVTDQVPNQRIGRGVRGGLGSEVVRETILGDTVPCE</sequence>
<dbReference type="RefSeq" id="WP_146088852.1">
    <property type="nucleotide sequence ID" value="NZ_PTJC01000006.1"/>
</dbReference>
<dbReference type="OrthoDB" id="1493403at2"/>
<protein>
    <recommendedName>
        <fullName evidence="4">Lipoprotein</fullName>
    </recommendedName>
</protein>
<gene>
    <name evidence="2" type="ORF">CLV84_3560</name>
</gene>
<evidence type="ECO:0000313" key="3">
    <source>
        <dbReference type="Proteomes" id="UP000237662"/>
    </source>
</evidence>
<organism evidence="2 3">
    <name type="scientific">Neolewinella xylanilytica</name>
    <dbReference type="NCBI Taxonomy" id="1514080"/>
    <lineage>
        <taxon>Bacteria</taxon>
        <taxon>Pseudomonadati</taxon>
        <taxon>Bacteroidota</taxon>
        <taxon>Saprospiria</taxon>
        <taxon>Saprospirales</taxon>
        <taxon>Lewinellaceae</taxon>
        <taxon>Neolewinella</taxon>
    </lineage>
</organism>
<name>A0A2S6I655_9BACT</name>
<keyword evidence="1" id="KW-0732">Signal</keyword>